<sequence length="279" mass="29576">MTPRAPLNRERLTDALVHSGEYASVTVTDTAGSTNADLAAAGRDGAPAWTALLTEHQTAGRGRHGRPWVAPQGSQLTLSVLIRPGRQALERLGLLPLMTGLAIVDALTEFDDLSPMDITLKWPNDVLIDGGKLCGILGEAVDLGDKPCLVMGLGLNVSLTAEELPVAHATSLDLAARAHGIDLDIDRTELAIVVLRHMKKRLEQWSTGSGDPLGDYRRVCSSIGLDVSVHLPDHTELIGTVDTVDDAGHIVVVDETGERHALAAGDVTHLRKAHGGYSA</sequence>
<organism evidence="3 4">
    <name type="scientific">Corynebacterium aquilae DSM 44791</name>
    <dbReference type="NCBI Taxonomy" id="1431546"/>
    <lineage>
        <taxon>Bacteria</taxon>
        <taxon>Bacillati</taxon>
        <taxon>Actinomycetota</taxon>
        <taxon>Actinomycetes</taxon>
        <taxon>Mycobacteriales</taxon>
        <taxon>Corynebacteriaceae</taxon>
        <taxon>Corynebacterium</taxon>
    </lineage>
</organism>
<keyword evidence="4" id="KW-1185">Reference proteome</keyword>
<dbReference type="InterPro" id="IPR045864">
    <property type="entry name" value="aa-tRNA-synth_II/BPL/LPL"/>
</dbReference>
<dbReference type="NCBIfam" id="TIGR00121">
    <property type="entry name" value="birA_ligase"/>
    <property type="match status" value="1"/>
</dbReference>
<evidence type="ECO:0000256" key="1">
    <source>
        <dbReference type="ARBA" id="ARBA00022598"/>
    </source>
</evidence>
<accession>A0A1L7CE92</accession>
<protein>
    <submittedName>
        <fullName evidence="3">Biotin--protein ligase</fullName>
    </submittedName>
</protein>
<dbReference type="EMBL" id="CP009245">
    <property type="protein sequence ID" value="APT84169.1"/>
    <property type="molecule type" value="Genomic_DNA"/>
</dbReference>
<dbReference type="PANTHER" id="PTHR12835">
    <property type="entry name" value="BIOTIN PROTEIN LIGASE"/>
    <property type="match status" value="1"/>
</dbReference>
<dbReference type="InterPro" id="IPR004408">
    <property type="entry name" value="Biotin_CoA_COase_ligase"/>
</dbReference>
<dbReference type="GO" id="GO:0005737">
    <property type="term" value="C:cytoplasm"/>
    <property type="evidence" value="ECO:0007669"/>
    <property type="project" value="TreeGrafter"/>
</dbReference>
<proteinExistence type="predicted"/>
<dbReference type="PROSITE" id="PS51733">
    <property type="entry name" value="BPL_LPL_CATALYTIC"/>
    <property type="match status" value="1"/>
</dbReference>
<dbReference type="AlphaFoldDB" id="A0A1L7CE92"/>
<keyword evidence="1 3" id="KW-0436">Ligase</keyword>
<dbReference type="InterPro" id="IPR004143">
    <property type="entry name" value="BPL_LPL_catalytic"/>
</dbReference>
<dbReference type="Proteomes" id="UP000185478">
    <property type="component" value="Chromosome"/>
</dbReference>
<dbReference type="Gene3D" id="3.30.930.10">
    <property type="entry name" value="Bira Bifunctional Protein, Domain 2"/>
    <property type="match status" value="1"/>
</dbReference>
<dbReference type="KEGG" id="caqu:CAQU_02765"/>
<dbReference type="RefSeq" id="WP_075724986.1">
    <property type="nucleotide sequence ID" value="NZ_CP009245.1"/>
</dbReference>
<feature type="domain" description="BPL/LPL catalytic" evidence="2">
    <location>
        <begin position="10"/>
        <end position="206"/>
    </location>
</feature>
<reference evidence="3 4" key="1">
    <citation type="submission" date="2014-08" db="EMBL/GenBank/DDBJ databases">
        <title>Complete genome sequence of Corynebacterium aquilae S-613T(T) (=DSM 44791(T)), isolated from the choana of a healthy golden eagle.</title>
        <authorList>
            <person name="Ruckert C."/>
            <person name="Albersmeier A."/>
            <person name="Winkler A."/>
            <person name="Kalinowski J."/>
        </authorList>
    </citation>
    <scope>NUCLEOTIDE SEQUENCE [LARGE SCALE GENOMIC DNA]</scope>
    <source>
        <strain evidence="3 4">S-613</strain>
    </source>
</reference>
<dbReference type="Gene3D" id="2.30.30.100">
    <property type="match status" value="1"/>
</dbReference>
<dbReference type="GO" id="GO:0004077">
    <property type="term" value="F:biotin--[biotin carboxyl-carrier protein] ligase activity"/>
    <property type="evidence" value="ECO:0007669"/>
    <property type="project" value="InterPro"/>
</dbReference>
<evidence type="ECO:0000313" key="3">
    <source>
        <dbReference type="EMBL" id="APT84169.1"/>
    </source>
</evidence>
<evidence type="ECO:0000313" key="4">
    <source>
        <dbReference type="Proteomes" id="UP000185478"/>
    </source>
</evidence>
<dbReference type="Pfam" id="PF03099">
    <property type="entry name" value="BPL_LplA_LipB"/>
    <property type="match status" value="1"/>
</dbReference>
<gene>
    <name evidence="3" type="ORF">CAQU_02765</name>
</gene>
<dbReference type="CDD" id="cd16442">
    <property type="entry name" value="BPL"/>
    <property type="match status" value="1"/>
</dbReference>
<evidence type="ECO:0000259" key="2">
    <source>
        <dbReference type="PROSITE" id="PS51733"/>
    </source>
</evidence>
<name>A0A1L7CE92_9CORY</name>
<dbReference type="PANTHER" id="PTHR12835:SF5">
    <property type="entry name" value="BIOTIN--PROTEIN LIGASE"/>
    <property type="match status" value="1"/>
</dbReference>
<dbReference type="SUPFAM" id="SSF55681">
    <property type="entry name" value="Class II aaRS and biotin synthetases"/>
    <property type="match status" value="1"/>
</dbReference>
<dbReference type="STRING" id="1431546.CAQU_02765"/>
<dbReference type="OrthoDB" id="9807064at2"/>